<evidence type="ECO:0000259" key="1">
    <source>
        <dbReference type="Pfam" id="PF14111"/>
    </source>
</evidence>
<accession>A0A8J5YB67</accession>
<sequence length="160" mass="17760">MENPGIGVVSESCDDGARNTKKVRFKEVVVGEESNMAVDSDQQPMMYFKVKLLGGGLNSSDCLTRNECDLVLRDGDVNTSLVNGIPAIAFSGRIKDILFKEMESTIILKLLGRNIGYNGMKDYNKVLTQGSWIIFGQYLMVQPWTKTFNPEQPYPSVVLA</sequence>
<proteinExistence type="predicted"/>
<dbReference type="OrthoDB" id="1001177at2759"/>
<gene>
    <name evidence="2" type="ORF">CXB51_020060</name>
</gene>
<name>A0A8J5YB67_9ROSI</name>
<evidence type="ECO:0000313" key="2">
    <source>
        <dbReference type="EMBL" id="KAG8486656.1"/>
    </source>
</evidence>
<dbReference type="Proteomes" id="UP000701853">
    <property type="component" value="Chromosome 8"/>
</dbReference>
<dbReference type="AlphaFoldDB" id="A0A8J5YB67"/>
<comment type="caution">
    <text evidence="2">The sequence shown here is derived from an EMBL/GenBank/DDBJ whole genome shotgun (WGS) entry which is preliminary data.</text>
</comment>
<organism evidence="2 3">
    <name type="scientific">Gossypium anomalum</name>
    <dbReference type="NCBI Taxonomy" id="47600"/>
    <lineage>
        <taxon>Eukaryota</taxon>
        <taxon>Viridiplantae</taxon>
        <taxon>Streptophyta</taxon>
        <taxon>Embryophyta</taxon>
        <taxon>Tracheophyta</taxon>
        <taxon>Spermatophyta</taxon>
        <taxon>Magnoliopsida</taxon>
        <taxon>eudicotyledons</taxon>
        <taxon>Gunneridae</taxon>
        <taxon>Pentapetalae</taxon>
        <taxon>rosids</taxon>
        <taxon>malvids</taxon>
        <taxon>Malvales</taxon>
        <taxon>Malvaceae</taxon>
        <taxon>Malvoideae</taxon>
        <taxon>Gossypium</taxon>
    </lineage>
</organism>
<dbReference type="InterPro" id="IPR025558">
    <property type="entry name" value="DUF4283"/>
</dbReference>
<reference evidence="2 3" key="1">
    <citation type="journal article" date="2021" name="bioRxiv">
        <title>The Gossypium anomalum genome as a resource for cotton improvement and evolutionary analysis of hybrid incompatibility.</title>
        <authorList>
            <person name="Grover C.E."/>
            <person name="Yuan D."/>
            <person name="Arick M.A."/>
            <person name="Miller E.R."/>
            <person name="Hu G."/>
            <person name="Peterson D.G."/>
            <person name="Wendel J.F."/>
            <person name="Udall J.A."/>
        </authorList>
    </citation>
    <scope>NUCLEOTIDE SEQUENCE [LARGE SCALE GENOMIC DNA]</scope>
    <source>
        <strain evidence="2">JFW-Udall</strain>
        <tissue evidence="2">Leaf</tissue>
    </source>
</reference>
<dbReference type="Pfam" id="PF14111">
    <property type="entry name" value="DUF4283"/>
    <property type="match status" value="1"/>
</dbReference>
<keyword evidence="3" id="KW-1185">Reference proteome</keyword>
<feature type="domain" description="DUF4283" evidence="1">
    <location>
        <begin position="121"/>
        <end position="152"/>
    </location>
</feature>
<protein>
    <recommendedName>
        <fullName evidence="1">DUF4283 domain-containing protein</fullName>
    </recommendedName>
</protein>
<dbReference type="EMBL" id="JAHUZN010000008">
    <property type="protein sequence ID" value="KAG8486656.1"/>
    <property type="molecule type" value="Genomic_DNA"/>
</dbReference>
<evidence type="ECO:0000313" key="3">
    <source>
        <dbReference type="Proteomes" id="UP000701853"/>
    </source>
</evidence>